<dbReference type="EMBL" id="ML119647">
    <property type="protein sequence ID" value="RPA87358.1"/>
    <property type="molecule type" value="Genomic_DNA"/>
</dbReference>
<dbReference type="AlphaFoldDB" id="A0A3N4IRI8"/>
<feature type="region of interest" description="Disordered" evidence="1">
    <location>
        <begin position="1"/>
        <end position="25"/>
    </location>
</feature>
<name>A0A3N4IRI8_ASCIM</name>
<proteinExistence type="predicted"/>
<protein>
    <submittedName>
        <fullName evidence="2">Uncharacterized protein</fullName>
    </submittedName>
</protein>
<accession>A0A3N4IRI8</accession>
<evidence type="ECO:0000256" key="1">
    <source>
        <dbReference type="SAM" id="MobiDB-lite"/>
    </source>
</evidence>
<evidence type="ECO:0000313" key="3">
    <source>
        <dbReference type="Proteomes" id="UP000275078"/>
    </source>
</evidence>
<gene>
    <name evidence="2" type="ORF">BJ508DRAFT_410866</name>
</gene>
<keyword evidence="3" id="KW-1185">Reference proteome</keyword>
<dbReference type="Proteomes" id="UP000275078">
    <property type="component" value="Unassembled WGS sequence"/>
</dbReference>
<evidence type="ECO:0000313" key="2">
    <source>
        <dbReference type="EMBL" id="RPA87358.1"/>
    </source>
</evidence>
<sequence length="228" mass="26410">MSRPQRPTIQVPPYSPRANTTADTPPPYSLCFIDFGMALENPNETPAQTEARAVKCVARVLREYLLNEFVPILSHPLAGFKYHKLPKWRKSAPAYQQFRLYRSQKVDPVLDDIKALFMVDDSAKMSASLDKVIKSIYNVVNKALIAWRDEMLYEILKMPKNQVGALRDNIVDRIERELENWKQQLDYIDREILTDVVPEAVRTSMAVLKDYYIQYWIAAIVLLRAHPN</sequence>
<organism evidence="2 3">
    <name type="scientific">Ascobolus immersus RN42</name>
    <dbReference type="NCBI Taxonomy" id="1160509"/>
    <lineage>
        <taxon>Eukaryota</taxon>
        <taxon>Fungi</taxon>
        <taxon>Dikarya</taxon>
        <taxon>Ascomycota</taxon>
        <taxon>Pezizomycotina</taxon>
        <taxon>Pezizomycetes</taxon>
        <taxon>Pezizales</taxon>
        <taxon>Ascobolaceae</taxon>
        <taxon>Ascobolus</taxon>
    </lineage>
</organism>
<reference evidence="2 3" key="1">
    <citation type="journal article" date="2018" name="Nat. Ecol. Evol.">
        <title>Pezizomycetes genomes reveal the molecular basis of ectomycorrhizal truffle lifestyle.</title>
        <authorList>
            <person name="Murat C."/>
            <person name="Payen T."/>
            <person name="Noel B."/>
            <person name="Kuo A."/>
            <person name="Morin E."/>
            <person name="Chen J."/>
            <person name="Kohler A."/>
            <person name="Krizsan K."/>
            <person name="Balestrini R."/>
            <person name="Da Silva C."/>
            <person name="Montanini B."/>
            <person name="Hainaut M."/>
            <person name="Levati E."/>
            <person name="Barry K.W."/>
            <person name="Belfiori B."/>
            <person name="Cichocki N."/>
            <person name="Clum A."/>
            <person name="Dockter R.B."/>
            <person name="Fauchery L."/>
            <person name="Guy J."/>
            <person name="Iotti M."/>
            <person name="Le Tacon F."/>
            <person name="Lindquist E.A."/>
            <person name="Lipzen A."/>
            <person name="Malagnac F."/>
            <person name="Mello A."/>
            <person name="Molinier V."/>
            <person name="Miyauchi S."/>
            <person name="Poulain J."/>
            <person name="Riccioni C."/>
            <person name="Rubini A."/>
            <person name="Sitrit Y."/>
            <person name="Splivallo R."/>
            <person name="Traeger S."/>
            <person name="Wang M."/>
            <person name="Zifcakova L."/>
            <person name="Wipf D."/>
            <person name="Zambonelli A."/>
            <person name="Paolocci F."/>
            <person name="Nowrousian M."/>
            <person name="Ottonello S."/>
            <person name="Baldrian P."/>
            <person name="Spatafora J.W."/>
            <person name="Henrissat B."/>
            <person name="Nagy L.G."/>
            <person name="Aury J.M."/>
            <person name="Wincker P."/>
            <person name="Grigoriev I.V."/>
            <person name="Bonfante P."/>
            <person name="Martin F.M."/>
        </authorList>
    </citation>
    <scope>NUCLEOTIDE SEQUENCE [LARGE SCALE GENOMIC DNA]</scope>
    <source>
        <strain evidence="2 3">RN42</strain>
    </source>
</reference>